<dbReference type="InterPro" id="IPR034291">
    <property type="entry name" value="TMP_synthase"/>
</dbReference>
<dbReference type="InterPro" id="IPR004399">
    <property type="entry name" value="HMP/HMP-P_kinase_dom"/>
</dbReference>
<feature type="binding site" evidence="13">
    <location>
        <begin position="478"/>
        <end position="482"/>
    </location>
    <ligand>
        <name>4-amino-2-methyl-5-(diphosphooxymethyl)pyrimidine</name>
        <dbReference type="ChEBI" id="CHEBI:57841"/>
    </ligand>
</feature>
<dbReference type="eggNOG" id="COG0352">
    <property type="taxonomic scope" value="Bacteria"/>
</dbReference>
<dbReference type="AlphaFoldDB" id="A0A0A2G6F1"/>
<evidence type="ECO:0000256" key="6">
    <source>
        <dbReference type="ARBA" id="ARBA00022840"/>
    </source>
</evidence>
<evidence type="ECO:0000256" key="12">
    <source>
        <dbReference type="ARBA" id="ARBA00047883"/>
    </source>
</evidence>
<dbReference type="GO" id="GO:0009228">
    <property type="term" value="P:thiamine biosynthetic process"/>
    <property type="evidence" value="ECO:0007669"/>
    <property type="project" value="UniProtKB-KW"/>
</dbReference>
<feature type="binding site" evidence="13">
    <location>
        <position position="511"/>
    </location>
    <ligand>
        <name>4-amino-2-methyl-5-(diphosphooxymethyl)pyrimidine</name>
        <dbReference type="ChEBI" id="CHEBI:57841"/>
    </ligand>
</feature>
<gene>
    <name evidence="13" type="primary">thiE</name>
    <name evidence="16" type="ORF">HQ36_03140</name>
</gene>
<keyword evidence="17" id="KW-1185">Reference proteome</keyword>
<feature type="domain" description="Thiamine phosphate synthase/TenI" evidence="14">
    <location>
        <begin position="3"/>
        <end position="172"/>
    </location>
</feature>
<evidence type="ECO:0000256" key="3">
    <source>
        <dbReference type="ARBA" id="ARBA00022723"/>
    </source>
</evidence>
<dbReference type="GO" id="GO:0009229">
    <property type="term" value="P:thiamine diphosphate biosynthetic process"/>
    <property type="evidence" value="ECO:0007669"/>
    <property type="project" value="UniProtKB-UniRule"/>
</dbReference>
<evidence type="ECO:0000256" key="11">
    <source>
        <dbReference type="ARBA" id="ARBA00047851"/>
    </source>
</evidence>
<accession>A0A0A2G6F1</accession>
<dbReference type="PANTHER" id="PTHR20858">
    <property type="entry name" value="PHOSPHOMETHYLPYRIMIDINE KINASE"/>
    <property type="match status" value="1"/>
</dbReference>
<dbReference type="InterPro" id="IPR013749">
    <property type="entry name" value="PM/HMP-P_kinase-1"/>
</dbReference>
<evidence type="ECO:0000256" key="9">
    <source>
        <dbReference type="ARBA" id="ARBA00023268"/>
    </source>
</evidence>
<organism evidence="16 17">
    <name type="scientific">Porphyromonas gingivicanis</name>
    <dbReference type="NCBI Taxonomy" id="266762"/>
    <lineage>
        <taxon>Bacteria</taxon>
        <taxon>Pseudomonadati</taxon>
        <taxon>Bacteroidota</taxon>
        <taxon>Bacteroidia</taxon>
        <taxon>Bacteroidales</taxon>
        <taxon>Porphyromonadaceae</taxon>
        <taxon>Porphyromonas</taxon>
    </lineage>
</organism>
<reference evidence="16 17" key="1">
    <citation type="submission" date="2014-08" db="EMBL/GenBank/DDBJ databases">
        <title>Porphyromonas gingivicanis strain:COT-022_OH1391 Genome sequencing.</title>
        <authorList>
            <person name="Wallis C."/>
            <person name="Deusch O."/>
            <person name="O'Flynn C."/>
            <person name="Davis I."/>
            <person name="Jospin G."/>
            <person name="Darling A.E."/>
            <person name="Coil D.A."/>
            <person name="Alexiev A."/>
            <person name="Horsfall A."/>
            <person name="Kirkwood N."/>
            <person name="Harris S."/>
            <person name="Eisen J.A."/>
        </authorList>
    </citation>
    <scope>NUCLEOTIDE SEQUENCE [LARGE SCALE GENOMIC DNA]</scope>
    <source>
        <strain evidence="17">COT-022 OH1391</strain>
    </source>
</reference>
<name>A0A0A2G6F1_9PORP</name>
<evidence type="ECO:0000259" key="15">
    <source>
        <dbReference type="Pfam" id="PF08543"/>
    </source>
</evidence>
<dbReference type="GO" id="GO:0005829">
    <property type="term" value="C:cytosol"/>
    <property type="evidence" value="ECO:0007669"/>
    <property type="project" value="TreeGrafter"/>
</dbReference>
<dbReference type="Pfam" id="PF02581">
    <property type="entry name" value="TMP-TENI"/>
    <property type="match status" value="2"/>
</dbReference>
<feature type="binding site" evidence="13">
    <location>
        <position position="550"/>
    </location>
    <ligand>
        <name>4-amino-2-methyl-5-(diphosphooxymethyl)pyrimidine</name>
        <dbReference type="ChEBI" id="CHEBI:57841"/>
    </ligand>
</feature>
<keyword evidence="6" id="KW-0067">ATP-binding</keyword>
<evidence type="ECO:0000313" key="17">
    <source>
        <dbReference type="Proteomes" id="UP000030134"/>
    </source>
</evidence>
<dbReference type="InterPro" id="IPR013785">
    <property type="entry name" value="Aldolase_TIM"/>
</dbReference>
<evidence type="ECO:0000256" key="4">
    <source>
        <dbReference type="ARBA" id="ARBA00022741"/>
    </source>
</evidence>
<evidence type="ECO:0000256" key="10">
    <source>
        <dbReference type="ARBA" id="ARBA00047334"/>
    </source>
</evidence>
<feature type="binding site" evidence="13">
    <location>
        <begin position="576"/>
        <end position="578"/>
    </location>
    <ligand>
        <name>2-[(2R,5Z)-2-carboxy-4-methylthiazol-5(2H)-ylidene]ethyl phosphate</name>
        <dbReference type="ChEBI" id="CHEBI:62899"/>
    </ligand>
</feature>
<comment type="catalytic activity">
    <reaction evidence="10 13">
        <text>4-methyl-5-(2-phosphooxyethyl)-thiazole + 4-amino-2-methyl-5-(diphosphooxymethyl)pyrimidine + H(+) = thiamine phosphate + diphosphate</text>
        <dbReference type="Rhea" id="RHEA:22328"/>
        <dbReference type="ChEBI" id="CHEBI:15378"/>
        <dbReference type="ChEBI" id="CHEBI:33019"/>
        <dbReference type="ChEBI" id="CHEBI:37575"/>
        <dbReference type="ChEBI" id="CHEBI:57841"/>
        <dbReference type="ChEBI" id="CHEBI:58296"/>
        <dbReference type="EC" id="2.5.1.3"/>
    </reaction>
</comment>
<comment type="pathway">
    <text evidence="1 13">Cofactor biosynthesis; thiamine diphosphate biosynthesis; thiamine phosphate from 4-amino-2-methyl-5-diphosphomethylpyrimidine and 4-methyl-5-(2-phosphoethyl)-thiazole: step 1/1.</text>
</comment>
<dbReference type="HAMAP" id="MF_00097">
    <property type="entry name" value="TMP_synthase"/>
    <property type="match status" value="1"/>
</dbReference>
<dbReference type="Gene3D" id="3.40.1190.20">
    <property type="match status" value="1"/>
</dbReference>
<evidence type="ECO:0000256" key="13">
    <source>
        <dbReference type="HAMAP-Rule" id="MF_00097"/>
    </source>
</evidence>
<evidence type="ECO:0000256" key="7">
    <source>
        <dbReference type="ARBA" id="ARBA00022842"/>
    </source>
</evidence>
<dbReference type="PANTHER" id="PTHR20858:SF21">
    <property type="entry name" value="THIAMINE-PHOSPHATE SYNTHASE"/>
    <property type="match status" value="1"/>
</dbReference>
<feature type="domain" description="Thiamine phosphate synthase/TenI" evidence="14">
    <location>
        <begin position="451"/>
        <end position="635"/>
    </location>
</feature>
<comment type="caution">
    <text evidence="13">Lacks conserved residue(s) required for the propagation of feature annotation.</text>
</comment>
<dbReference type="EC" id="2.5.1.3" evidence="13"/>
<evidence type="ECO:0000256" key="2">
    <source>
        <dbReference type="ARBA" id="ARBA00022679"/>
    </source>
</evidence>
<evidence type="ECO:0000259" key="14">
    <source>
        <dbReference type="Pfam" id="PF02581"/>
    </source>
</evidence>
<keyword evidence="3 13" id="KW-0479">Metal-binding</keyword>
<dbReference type="GO" id="GO:0005524">
    <property type="term" value="F:ATP binding"/>
    <property type="evidence" value="ECO:0007669"/>
    <property type="project" value="UniProtKB-KW"/>
</dbReference>
<sequence>MAITPPDATPRDIVRYNRLFSLGLHSLHLRLPNASREQYKACIQAIEPAFRHRVVLCDYFELGDIAGTGGIHLRKEYIDQWRDWQGINRGRVSVSAHSIEELRQLPFVPTYALLSPLFDSISKTNYPAQLNVKECQKYLPQLPFPVVALGGITPERYRKALEYGFSGVAVLGDLAISGEYIEEAFLRYPQPEVLTVAGHDPTSGAGIGGDIRVFESNDTYPLSVCSSITAQNEYDFVSLSPLEEEHPLEALLAHHTPVACKIGLISSLRQGIRIAQKLRQKGVRYVVWDPILKASASENSIHNAFSANEIKEFLSLITLVTPNYPEAQQLFGSTEAFDLSLLASEYQTYILLKGGHENSHKNVSTDLLFSPDGQMARYTVPRTPHDKHGTGCTLSASIVSFLAHGYDLPSACRWGQWRTDAFRRSNSQLLGGHKPVELIEKKLRLKTCHLQYITDSTDLTELLSKAEFALEAGVRWVQLRMKEVSSAQRLEAAFALKKLMQNYLGATLIINDDLETALACDAHGVHLGLGDVSPATARKVLGTSKIIGGTCNTCQDISQRALEGVDYIGIGPYRATSTKKVLSPILGKKGMDVLSKYNQQLPHPIPLFAIGGITPSDFADLASLDIQGIALSGAINHVDDIFATTTAMVETLQQLFTK</sequence>
<comment type="caution">
    <text evidence="16">The sequence shown here is derived from an EMBL/GenBank/DDBJ whole genome shotgun (WGS) entry which is preliminary data.</text>
</comment>
<dbReference type="Gene3D" id="3.20.20.70">
    <property type="entry name" value="Aldolase class I"/>
    <property type="match status" value="2"/>
</dbReference>
<dbReference type="GO" id="GO:0008972">
    <property type="term" value="F:phosphomethylpyrimidine kinase activity"/>
    <property type="evidence" value="ECO:0007669"/>
    <property type="project" value="InterPro"/>
</dbReference>
<evidence type="ECO:0000256" key="5">
    <source>
        <dbReference type="ARBA" id="ARBA00022777"/>
    </source>
</evidence>
<proteinExistence type="inferred from homology"/>
<keyword evidence="2 13" id="KW-0808">Transferase</keyword>
<keyword evidence="5" id="KW-0418">Kinase</keyword>
<evidence type="ECO:0000256" key="1">
    <source>
        <dbReference type="ARBA" id="ARBA00005165"/>
    </source>
</evidence>
<dbReference type="STRING" id="266762.HQ36_03140"/>
<keyword evidence="4" id="KW-0547">Nucleotide-binding</keyword>
<dbReference type="CDD" id="cd00564">
    <property type="entry name" value="TMP_TenI"/>
    <property type="match status" value="2"/>
</dbReference>
<dbReference type="eggNOG" id="COG0351">
    <property type="taxonomic scope" value="Bacteria"/>
</dbReference>
<dbReference type="EMBL" id="JQZW01000008">
    <property type="protein sequence ID" value="KGN97940.1"/>
    <property type="molecule type" value="Genomic_DNA"/>
</dbReference>
<dbReference type="SUPFAM" id="SSF51391">
    <property type="entry name" value="Thiamin phosphate synthase"/>
    <property type="match status" value="2"/>
</dbReference>
<dbReference type="NCBIfam" id="TIGR00693">
    <property type="entry name" value="thiE"/>
    <property type="match status" value="1"/>
</dbReference>
<dbReference type="Proteomes" id="UP000030134">
    <property type="component" value="Unassembled WGS sequence"/>
</dbReference>
<dbReference type="GO" id="GO:0000287">
    <property type="term" value="F:magnesium ion binding"/>
    <property type="evidence" value="ECO:0007669"/>
    <property type="project" value="UniProtKB-UniRule"/>
</dbReference>
<dbReference type="GO" id="GO:0004789">
    <property type="term" value="F:thiamine-phosphate diphosphorylase activity"/>
    <property type="evidence" value="ECO:0007669"/>
    <property type="project" value="UniProtKB-UniRule"/>
</dbReference>
<dbReference type="InterPro" id="IPR022998">
    <property type="entry name" value="ThiamineP_synth_TenI"/>
</dbReference>
<comment type="cofactor">
    <cofactor evidence="13">
        <name>Mg(2+)</name>
        <dbReference type="ChEBI" id="CHEBI:18420"/>
    </cofactor>
    <text evidence="13">Binds 1 Mg(2+) ion per subunit.</text>
</comment>
<feature type="binding site" evidence="13">
    <location>
        <position position="531"/>
    </location>
    <ligand>
        <name>Mg(2+)</name>
        <dbReference type="ChEBI" id="CHEBI:18420"/>
    </ligand>
</feature>
<feature type="binding site" evidence="13">
    <location>
        <position position="612"/>
    </location>
    <ligand>
        <name>2-[(2R,5Z)-2-carboxy-4-methylthiazol-5(2H)-ylidene]ethyl phosphate</name>
        <dbReference type="ChEBI" id="CHEBI:62899"/>
    </ligand>
</feature>
<keyword evidence="8 13" id="KW-0784">Thiamine biosynthesis</keyword>
<evidence type="ECO:0000313" key="16">
    <source>
        <dbReference type="EMBL" id="KGN97940.1"/>
    </source>
</evidence>
<feature type="binding site" evidence="13">
    <location>
        <position position="579"/>
    </location>
    <ligand>
        <name>4-amino-2-methyl-5-(diphosphooxymethyl)pyrimidine</name>
        <dbReference type="ChEBI" id="CHEBI:57841"/>
    </ligand>
</feature>
<comment type="catalytic activity">
    <reaction evidence="11 13">
        <text>2-(2-carboxy-4-methylthiazol-5-yl)ethyl phosphate + 4-amino-2-methyl-5-(diphosphooxymethyl)pyrimidine + 2 H(+) = thiamine phosphate + CO2 + diphosphate</text>
        <dbReference type="Rhea" id="RHEA:47848"/>
        <dbReference type="ChEBI" id="CHEBI:15378"/>
        <dbReference type="ChEBI" id="CHEBI:16526"/>
        <dbReference type="ChEBI" id="CHEBI:33019"/>
        <dbReference type="ChEBI" id="CHEBI:37575"/>
        <dbReference type="ChEBI" id="CHEBI:57841"/>
        <dbReference type="ChEBI" id="CHEBI:62890"/>
        <dbReference type="EC" id="2.5.1.3"/>
    </reaction>
</comment>
<evidence type="ECO:0000256" key="8">
    <source>
        <dbReference type="ARBA" id="ARBA00022977"/>
    </source>
</evidence>
<protein>
    <recommendedName>
        <fullName evidence="13">Thiamine-phosphate synthase</fullName>
        <shortName evidence="13">TP synthase</shortName>
        <shortName evidence="13">TPS</shortName>
        <ecNumber evidence="13">2.5.1.3</ecNumber>
    </recommendedName>
    <alternativeName>
        <fullName evidence="13">Thiamine-phosphate pyrophosphorylase</fullName>
        <shortName evidence="13">TMP pyrophosphorylase</shortName>
        <shortName evidence="13">TMP-PPase</shortName>
    </alternativeName>
</protein>
<dbReference type="Pfam" id="PF08543">
    <property type="entry name" value="Phos_pyr_kin"/>
    <property type="match status" value="1"/>
</dbReference>
<dbReference type="UniPathway" id="UPA00060">
    <property type="reaction ID" value="UER00141"/>
</dbReference>
<dbReference type="GO" id="GO:0008902">
    <property type="term" value="F:hydroxymethylpyrimidine kinase activity"/>
    <property type="evidence" value="ECO:0007669"/>
    <property type="project" value="TreeGrafter"/>
</dbReference>
<dbReference type="InterPro" id="IPR036206">
    <property type="entry name" value="ThiamineP_synth_sf"/>
</dbReference>
<feature type="domain" description="Pyridoxamine kinase/Phosphomethylpyrimidine kinase" evidence="15">
    <location>
        <begin position="200"/>
        <end position="436"/>
    </location>
</feature>
<dbReference type="SUPFAM" id="SSF53613">
    <property type="entry name" value="Ribokinase-like"/>
    <property type="match status" value="1"/>
</dbReference>
<dbReference type="InterPro" id="IPR029056">
    <property type="entry name" value="Ribokinase-like"/>
</dbReference>
<feature type="binding site" evidence="13">
    <location>
        <position position="512"/>
    </location>
    <ligand>
        <name>Mg(2+)</name>
        <dbReference type="ChEBI" id="CHEBI:18420"/>
    </ligand>
</feature>
<comment type="similarity">
    <text evidence="13">Belongs to the thiamine-phosphate synthase family.</text>
</comment>
<comment type="catalytic activity">
    <reaction evidence="12 13">
        <text>2-[(2R,5Z)-2-carboxy-4-methylthiazol-5(2H)-ylidene]ethyl phosphate + 4-amino-2-methyl-5-(diphosphooxymethyl)pyrimidine + 2 H(+) = thiamine phosphate + CO2 + diphosphate</text>
        <dbReference type="Rhea" id="RHEA:47844"/>
        <dbReference type="ChEBI" id="CHEBI:15378"/>
        <dbReference type="ChEBI" id="CHEBI:16526"/>
        <dbReference type="ChEBI" id="CHEBI:33019"/>
        <dbReference type="ChEBI" id="CHEBI:37575"/>
        <dbReference type="ChEBI" id="CHEBI:57841"/>
        <dbReference type="ChEBI" id="CHEBI:62899"/>
        <dbReference type="EC" id="2.5.1.3"/>
    </reaction>
</comment>
<keyword evidence="7 13" id="KW-0460">Magnesium</keyword>
<dbReference type="CDD" id="cd01169">
    <property type="entry name" value="HMPP_kinase"/>
    <property type="match status" value="1"/>
</dbReference>
<comment type="function">
    <text evidence="13">Condenses 4-methyl-5-(beta-hydroxyethyl)thiazole monophosphate (THZ-P) and 2-methyl-4-amino-5-hydroxymethyl pyrimidine pyrophosphate (HMP-PP) to form thiamine monophosphate (TMP).</text>
</comment>
<keyword evidence="9" id="KW-0511">Multifunctional enzyme</keyword>